<dbReference type="PANTHER" id="PTHR10166:SF37">
    <property type="entry name" value="STOLID, ISOFORM H"/>
    <property type="match status" value="1"/>
</dbReference>
<keyword evidence="2" id="KW-0812">Transmembrane</keyword>
<dbReference type="InterPro" id="IPR036465">
    <property type="entry name" value="vWFA_dom_sf"/>
</dbReference>
<proteinExistence type="predicted"/>
<evidence type="ECO:0000313" key="3">
    <source>
        <dbReference type="EMBL" id="CAK9862535.1"/>
    </source>
</evidence>
<dbReference type="PANTHER" id="PTHR10166">
    <property type="entry name" value="VOLTAGE-DEPENDENT CALCIUM CHANNEL SUBUNIT ALPHA-2/DELTA-RELATED"/>
    <property type="match status" value="1"/>
</dbReference>
<organism evidence="3 4">
    <name type="scientific">Sphagnum jensenii</name>
    <dbReference type="NCBI Taxonomy" id="128206"/>
    <lineage>
        <taxon>Eukaryota</taxon>
        <taxon>Viridiplantae</taxon>
        <taxon>Streptophyta</taxon>
        <taxon>Embryophyta</taxon>
        <taxon>Bryophyta</taxon>
        <taxon>Sphagnophytina</taxon>
        <taxon>Sphagnopsida</taxon>
        <taxon>Sphagnales</taxon>
        <taxon>Sphagnaceae</taxon>
        <taxon>Sphagnum</taxon>
    </lineage>
</organism>
<dbReference type="EMBL" id="OZ023714">
    <property type="protein sequence ID" value="CAK9862535.1"/>
    <property type="molecule type" value="Genomic_DNA"/>
</dbReference>
<dbReference type="Gene3D" id="3.40.50.410">
    <property type="entry name" value="von Willebrand factor, type A domain"/>
    <property type="match status" value="1"/>
</dbReference>
<dbReference type="SUPFAM" id="SSF53300">
    <property type="entry name" value="vWA-like"/>
    <property type="match status" value="1"/>
</dbReference>
<accession>A0ABP1AJ30</accession>
<sequence>MGRTSFRWSCAARSVVAIQGVLVAALIIWALVTAAPGVQGDVGSDFLDEKETQVVLIAKQVEVNDAQTCELVQSCSGSGNCSRYSCWPLLGESFQCVDVTKNKYCASQSGNGSCAQLRADYSKSYIRLPPLAVTELASLPEISNSICSQRQLDPTFQNISGPTCFNLMYRAGISVTKVLVVLIDDGPYMTNTLSAAYQSPITYLAGAQIITQQLLQTVSGQDYVNIIMFNSGGSSELSASGPVNCITQSNGSNQQGPSNLTAAIESAFSNFKAASPNASKVIVVLTDAWFVYSENVTLPETQLQTAGVKVLIYKLPQANYNNVYLSNSPLLGSLCHIGGTFEVIEQDLNNPLYAIKSYFSYLASTHMVALAVAGKPLWTNLYLDFDEISTYITSVTFPAFGADGQLLGVAGIDVYIDELGNLTHPVKYALPNRINEGSIYPTVATLNQLNCSVPNATSPVSAAQRCGSTALPANGGLCEQTDLTSSFESIVCSCSTCSKFQLVSASKHHVEIVGLSIGAGVAVLFILAIVTIICCSRHNYYSSCWSPPNEDTVIPPIDSPNQNQSPPIKVPSDESVLPSSMQPFR</sequence>
<feature type="transmembrane region" description="Helical" evidence="2">
    <location>
        <begin position="512"/>
        <end position="535"/>
    </location>
</feature>
<feature type="region of interest" description="Disordered" evidence="1">
    <location>
        <begin position="553"/>
        <end position="585"/>
    </location>
</feature>
<dbReference type="Gene3D" id="3.30.450.20">
    <property type="entry name" value="PAS domain"/>
    <property type="match status" value="1"/>
</dbReference>
<evidence type="ECO:0000256" key="1">
    <source>
        <dbReference type="SAM" id="MobiDB-lite"/>
    </source>
</evidence>
<reference evidence="3" key="1">
    <citation type="submission" date="2024-03" db="EMBL/GenBank/DDBJ databases">
        <authorList>
            <consortium name="ELIXIR-Norway"/>
            <consortium name="Elixir Norway"/>
        </authorList>
    </citation>
    <scope>NUCLEOTIDE SEQUENCE</scope>
</reference>
<evidence type="ECO:0000256" key="2">
    <source>
        <dbReference type="SAM" id="Phobius"/>
    </source>
</evidence>
<name>A0ABP1AJ30_9BRYO</name>
<protein>
    <recommendedName>
        <fullName evidence="5">VWFA domain-containing protein</fullName>
    </recommendedName>
</protein>
<dbReference type="Proteomes" id="UP001497522">
    <property type="component" value="Chromosome 13"/>
</dbReference>
<keyword evidence="2" id="KW-1133">Transmembrane helix</keyword>
<evidence type="ECO:0008006" key="5">
    <source>
        <dbReference type="Google" id="ProtNLM"/>
    </source>
</evidence>
<gene>
    <name evidence="3" type="ORF">CSSPJE1EN2_LOCUS5530</name>
</gene>
<dbReference type="InterPro" id="IPR051173">
    <property type="entry name" value="Ca_channel_alpha-2/delta"/>
</dbReference>
<evidence type="ECO:0000313" key="4">
    <source>
        <dbReference type="Proteomes" id="UP001497522"/>
    </source>
</evidence>
<keyword evidence="2" id="KW-0472">Membrane</keyword>
<keyword evidence="4" id="KW-1185">Reference proteome</keyword>